<proteinExistence type="predicted"/>
<evidence type="ECO:0000313" key="2">
    <source>
        <dbReference type="EMBL" id="KAJ7202119.1"/>
    </source>
</evidence>
<sequence>MLRRRKRTIEKEAIVAEAQLELLRAQEVELQRILDEIQRRKDAVSAQRQRLEAKQRDLDSERQPINWLPPELLIKIFLVALAEADLDCHDPTEAYHRPPVVISHVCSRWRNVSLGVSKLCARISVQSLAWHAGAVVEFLKRSVAAPVDIIFIPPTK</sequence>
<comment type="caution">
    <text evidence="2">The sequence shown here is derived from an EMBL/GenBank/DDBJ whole genome shotgun (WGS) entry which is preliminary data.</text>
</comment>
<evidence type="ECO:0000313" key="3">
    <source>
        <dbReference type="Proteomes" id="UP001219525"/>
    </source>
</evidence>
<feature type="coiled-coil region" evidence="1">
    <location>
        <begin position="6"/>
        <end position="61"/>
    </location>
</feature>
<keyword evidence="1" id="KW-0175">Coiled coil</keyword>
<name>A0AAD6V6G6_9AGAR</name>
<gene>
    <name evidence="2" type="ORF">GGX14DRAFT_654837</name>
</gene>
<reference evidence="2" key="1">
    <citation type="submission" date="2023-03" db="EMBL/GenBank/DDBJ databases">
        <title>Massive genome expansion in bonnet fungi (Mycena s.s.) driven by repeated elements and novel gene families across ecological guilds.</title>
        <authorList>
            <consortium name="Lawrence Berkeley National Laboratory"/>
            <person name="Harder C.B."/>
            <person name="Miyauchi S."/>
            <person name="Viragh M."/>
            <person name="Kuo A."/>
            <person name="Thoen E."/>
            <person name="Andreopoulos B."/>
            <person name="Lu D."/>
            <person name="Skrede I."/>
            <person name="Drula E."/>
            <person name="Henrissat B."/>
            <person name="Morin E."/>
            <person name="Kohler A."/>
            <person name="Barry K."/>
            <person name="LaButti K."/>
            <person name="Morin E."/>
            <person name="Salamov A."/>
            <person name="Lipzen A."/>
            <person name="Mereny Z."/>
            <person name="Hegedus B."/>
            <person name="Baldrian P."/>
            <person name="Stursova M."/>
            <person name="Weitz H."/>
            <person name="Taylor A."/>
            <person name="Grigoriev I.V."/>
            <person name="Nagy L.G."/>
            <person name="Martin F."/>
            <person name="Kauserud H."/>
        </authorList>
    </citation>
    <scope>NUCLEOTIDE SEQUENCE</scope>
    <source>
        <strain evidence="2">9144</strain>
    </source>
</reference>
<organism evidence="2 3">
    <name type="scientific">Mycena pura</name>
    <dbReference type="NCBI Taxonomy" id="153505"/>
    <lineage>
        <taxon>Eukaryota</taxon>
        <taxon>Fungi</taxon>
        <taxon>Dikarya</taxon>
        <taxon>Basidiomycota</taxon>
        <taxon>Agaricomycotina</taxon>
        <taxon>Agaricomycetes</taxon>
        <taxon>Agaricomycetidae</taxon>
        <taxon>Agaricales</taxon>
        <taxon>Marasmiineae</taxon>
        <taxon>Mycenaceae</taxon>
        <taxon>Mycena</taxon>
    </lineage>
</organism>
<dbReference type="Proteomes" id="UP001219525">
    <property type="component" value="Unassembled WGS sequence"/>
</dbReference>
<protein>
    <recommendedName>
        <fullName evidence="4">F-box domain-containing protein</fullName>
    </recommendedName>
</protein>
<accession>A0AAD6V6G6</accession>
<dbReference type="AlphaFoldDB" id="A0AAD6V6G6"/>
<keyword evidence="3" id="KW-1185">Reference proteome</keyword>
<dbReference type="EMBL" id="JARJCW010000056">
    <property type="protein sequence ID" value="KAJ7202119.1"/>
    <property type="molecule type" value="Genomic_DNA"/>
</dbReference>
<evidence type="ECO:0008006" key="4">
    <source>
        <dbReference type="Google" id="ProtNLM"/>
    </source>
</evidence>
<evidence type="ECO:0000256" key="1">
    <source>
        <dbReference type="SAM" id="Coils"/>
    </source>
</evidence>